<feature type="domain" description="Fumarylacetoacetase-like C-terminal" evidence="3">
    <location>
        <begin position="56"/>
        <end position="251"/>
    </location>
</feature>
<organism evidence="5">
    <name type="scientific">freshwater metagenome</name>
    <dbReference type="NCBI Taxonomy" id="449393"/>
    <lineage>
        <taxon>unclassified sequences</taxon>
        <taxon>metagenomes</taxon>
        <taxon>ecological metagenomes</taxon>
    </lineage>
</organism>
<evidence type="ECO:0000313" key="5">
    <source>
        <dbReference type="EMBL" id="CAB4610934.1"/>
    </source>
</evidence>
<dbReference type="InterPro" id="IPR051121">
    <property type="entry name" value="FAH"/>
</dbReference>
<evidence type="ECO:0000259" key="4">
    <source>
        <dbReference type="Pfam" id="PF10370"/>
    </source>
</evidence>
<evidence type="ECO:0000259" key="3">
    <source>
        <dbReference type="Pfam" id="PF01557"/>
    </source>
</evidence>
<dbReference type="Pfam" id="PF10370">
    <property type="entry name" value="Rv2993c-like_N"/>
    <property type="match status" value="1"/>
</dbReference>
<dbReference type="Pfam" id="PF01557">
    <property type="entry name" value="FAA_hydrolase"/>
    <property type="match status" value="1"/>
</dbReference>
<sequence>MRIARFSLNGEPKFGIVDGPELVVLKGHPLVQGYDTTGERVPLKDVKLLAPTIPSKVVCVGKNFADHAGELGLEIHPEPTLFFKPSSSIVGPGDAIVLPAQSKRVELEVELTIVIGQIAKNVSEKDALNYVWGFTIANDVTARDLQFSDAQWARSKAFDTFCPLGPWIETEFVPDGQMLESRVDGEVKQQASIGGMLHNIPEIISYVSANMTLLPGDVILTGTPSGIFPIKSGELVECEIEGIGTLINPVV</sequence>
<dbReference type="InterPro" id="IPR036663">
    <property type="entry name" value="Fumarylacetoacetase_C_sf"/>
</dbReference>
<dbReference type="AlphaFoldDB" id="A0A6J6HIV7"/>
<reference evidence="5" key="1">
    <citation type="submission" date="2020-05" db="EMBL/GenBank/DDBJ databases">
        <authorList>
            <person name="Chiriac C."/>
            <person name="Salcher M."/>
            <person name="Ghai R."/>
            <person name="Kavagutti S V."/>
        </authorList>
    </citation>
    <scope>NUCLEOTIDE SEQUENCE</scope>
</reference>
<dbReference type="InterPro" id="IPR011234">
    <property type="entry name" value="Fumarylacetoacetase-like_C"/>
</dbReference>
<dbReference type="GO" id="GO:0019752">
    <property type="term" value="P:carboxylic acid metabolic process"/>
    <property type="evidence" value="ECO:0007669"/>
    <property type="project" value="UniProtKB-ARBA"/>
</dbReference>
<dbReference type="PANTHER" id="PTHR42796">
    <property type="entry name" value="FUMARYLACETOACETATE HYDROLASE DOMAIN-CONTAINING PROTEIN 2A-RELATED"/>
    <property type="match status" value="1"/>
</dbReference>
<dbReference type="InterPro" id="IPR018833">
    <property type="entry name" value="Rv2993c-like_N"/>
</dbReference>
<protein>
    <submittedName>
        <fullName evidence="5">Unannotated protein</fullName>
    </submittedName>
</protein>
<dbReference type="EMBL" id="CAEZUU010000060">
    <property type="protein sequence ID" value="CAB4610934.1"/>
    <property type="molecule type" value="Genomic_DNA"/>
</dbReference>
<gene>
    <name evidence="5" type="ORF">UFOPK1857_00405</name>
</gene>
<evidence type="ECO:0000256" key="1">
    <source>
        <dbReference type="ARBA" id="ARBA00010211"/>
    </source>
</evidence>
<dbReference type="GO" id="GO:0046872">
    <property type="term" value="F:metal ion binding"/>
    <property type="evidence" value="ECO:0007669"/>
    <property type="project" value="UniProtKB-KW"/>
</dbReference>
<feature type="domain" description="Rv2993c-like N-terminal" evidence="4">
    <location>
        <begin position="1"/>
        <end position="51"/>
    </location>
</feature>
<proteinExistence type="inferred from homology"/>
<evidence type="ECO:0000256" key="2">
    <source>
        <dbReference type="ARBA" id="ARBA00022723"/>
    </source>
</evidence>
<dbReference type="PANTHER" id="PTHR42796:SF4">
    <property type="entry name" value="FUMARYLACETOACETATE HYDROLASE DOMAIN-CONTAINING PROTEIN 2A"/>
    <property type="match status" value="1"/>
</dbReference>
<comment type="similarity">
    <text evidence="1">Belongs to the FAH family.</text>
</comment>
<dbReference type="SUPFAM" id="SSF56529">
    <property type="entry name" value="FAH"/>
    <property type="match status" value="1"/>
</dbReference>
<keyword evidence="2" id="KW-0479">Metal-binding</keyword>
<accession>A0A6J6HIV7</accession>
<dbReference type="FunFam" id="3.90.850.10:FF:000002">
    <property type="entry name" value="2-hydroxyhepta-2,4-diene-1,7-dioate isomerase"/>
    <property type="match status" value="1"/>
</dbReference>
<dbReference type="Gene3D" id="2.30.30.370">
    <property type="entry name" value="FAH"/>
    <property type="match status" value="1"/>
</dbReference>
<name>A0A6J6HIV7_9ZZZZ</name>
<dbReference type="GO" id="GO:0016853">
    <property type="term" value="F:isomerase activity"/>
    <property type="evidence" value="ECO:0007669"/>
    <property type="project" value="UniProtKB-ARBA"/>
</dbReference>
<dbReference type="Gene3D" id="3.90.850.10">
    <property type="entry name" value="Fumarylacetoacetase-like, C-terminal domain"/>
    <property type="match status" value="1"/>
</dbReference>